<sequence length="186" mass="20388">MALQNLKESLENEGKAEAKKIIAAAQKLADEEIEKAKVQAKKTVAAARARANEIAKANERISAAQLKAKRRVSEAMNAKADEALARIWAEFSKLPEGRSYEKFMKAAISQAEKEFSGKAAVYTNERDQKVARKFSKNVAADTLNIAGGAIVRTPDGKITIDNSLESIFESKKGELSNIVYSELMKK</sequence>
<name>A0A7J4J058_9ARCH</name>
<dbReference type="Gene3D" id="3.30.2320.30">
    <property type="entry name" value="ATP synthase, E subunit, C-terminal"/>
    <property type="match status" value="1"/>
</dbReference>
<dbReference type="GO" id="GO:0005886">
    <property type="term" value="C:plasma membrane"/>
    <property type="evidence" value="ECO:0007669"/>
    <property type="project" value="UniProtKB-SubCell"/>
</dbReference>
<dbReference type="SUPFAM" id="SSF160527">
    <property type="entry name" value="V-type ATPase subunit E-like"/>
    <property type="match status" value="1"/>
</dbReference>
<evidence type="ECO:0000256" key="2">
    <source>
        <dbReference type="ARBA" id="ARBA00022448"/>
    </source>
</evidence>
<reference evidence="6" key="1">
    <citation type="journal article" date="2020" name="bioRxiv">
        <title>A rank-normalized archaeal taxonomy based on genome phylogeny resolves widespread incomplete and uneven classifications.</title>
        <authorList>
            <person name="Rinke C."/>
            <person name="Chuvochina M."/>
            <person name="Mussig A.J."/>
            <person name="Chaumeil P.-A."/>
            <person name="Waite D.W."/>
            <person name="Whitman W.B."/>
            <person name="Parks D.H."/>
            <person name="Hugenholtz P."/>
        </authorList>
    </citation>
    <scope>NUCLEOTIDE SEQUENCE [LARGE SCALE GENOMIC DNA]</scope>
</reference>
<keyword evidence="4" id="KW-0066">ATP synthesis</keyword>
<comment type="function">
    <text evidence="4">Component of the A-type ATP synthase that produces ATP from ADP in the presence of a proton gradient across the membrane.</text>
</comment>
<dbReference type="GO" id="GO:0033178">
    <property type="term" value="C:proton-transporting two-sector ATPase complex, catalytic domain"/>
    <property type="evidence" value="ECO:0007669"/>
    <property type="project" value="InterPro"/>
</dbReference>
<dbReference type="GO" id="GO:0042777">
    <property type="term" value="P:proton motive force-driven plasma membrane ATP synthesis"/>
    <property type="evidence" value="ECO:0007669"/>
    <property type="project" value="UniProtKB-UniRule"/>
</dbReference>
<evidence type="ECO:0000313" key="5">
    <source>
        <dbReference type="EMBL" id="HIH10520.1"/>
    </source>
</evidence>
<evidence type="ECO:0000256" key="4">
    <source>
        <dbReference type="HAMAP-Rule" id="MF_00311"/>
    </source>
</evidence>
<dbReference type="GO" id="GO:0046933">
    <property type="term" value="F:proton-transporting ATP synthase activity, rotational mechanism"/>
    <property type="evidence" value="ECO:0007669"/>
    <property type="project" value="UniProtKB-UniRule"/>
</dbReference>
<dbReference type="Proteomes" id="UP000565078">
    <property type="component" value="Unassembled WGS sequence"/>
</dbReference>
<accession>A0A7J4J058</accession>
<keyword evidence="4" id="KW-0472">Membrane</keyword>
<organism evidence="5 6">
    <name type="scientific">Candidatus Iainarchaeum sp</name>
    <dbReference type="NCBI Taxonomy" id="3101447"/>
    <lineage>
        <taxon>Archaea</taxon>
        <taxon>Candidatus Iainarchaeota</taxon>
        <taxon>Candidatus Iainarchaeia</taxon>
        <taxon>Candidatus Iainarchaeales</taxon>
        <taxon>Candidatus Iainarchaeaceae</taxon>
        <taxon>Candidatus Iainarchaeum</taxon>
    </lineage>
</organism>
<comment type="similarity">
    <text evidence="1 4">Belongs to the V-ATPase E subunit family.</text>
</comment>
<keyword evidence="4" id="KW-0375">Hydrogen ion transport</keyword>
<comment type="subcellular location">
    <subcellularLocation>
        <location evidence="4">Cell membrane</location>
        <topology evidence="4">Peripheral membrane protein</topology>
    </subcellularLocation>
</comment>
<dbReference type="HAMAP" id="MF_00311">
    <property type="entry name" value="ATP_synth_E_arch"/>
    <property type="match status" value="1"/>
</dbReference>
<evidence type="ECO:0000256" key="3">
    <source>
        <dbReference type="ARBA" id="ARBA00023065"/>
    </source>
</evidence>
<comment type="caution">
    <text evidence="5">The sequence shown here is derived from an EMBL/GenBank/DDBJ whole genome shotgun (WGS) entry which is preliminary data.</text>
</comment>
<dbReference type="EMBL" id="DUGC01000120">
    <property type="protein sequence ID" value="HIH10520.1"/>
    <property type="molecule type" value="Genomic_DNA"/>
</dbReference>
<dbReference type="InterPro" id="IPR002842">
    <property type="entry name" value="ATPase_V1_Esu"/>
</dbReference>
<protein>
    <recommendedName>
        <fullName evidence="4">A-type ATP synthase subunit E</fullName>
    </recommendedName>
</protein>
<dbReference type="GO" id="GO:0005524">
    <property type="term" value="F:ATP binding"/>
    <property type="evidence" value="ECO:0007669"/>
    <property type="project" value="UniProtKB-UniRule"/>
</dbReference>
<dbReference type="Pfam" id="PF01991">
    <property type="entry name" value="vATP-synt_E"/>
    <property type="match status" value="1"/>
</dbReference>
<evidence type="ECO:0000256" key="1">
    <source>
        <dbReference type="ARBA" id="ARBA00005901"/>
    </source>
</evidence>
<keyword evidence="2 4" id="KW-0813">Transport</keyword>
<dbReference type="InterPro" id="IPR038495">
    <property type="entry name" value="ATPase_E_C"/>
</dbReference>
<comment type="subunit">
    <text evidence="4">Has multiple subunits with at least A(3), B(3), C, D, E, F, H, I and proteolipid K(x).</text>
</comment>
<keyword evidence="3 4" id="KW-0406">Ion transport</keyword>
<dbReference type="AlphaFoldDB" id="A0A7J4J058"/>
<evidence type="ECO:0000313" key="6">
    <source>
        <dbReference type="Proteomes" id="UP000565078"/>
    </source>
</evidence>
<dbReference type="GO" id="GO:0046961">
    <property type="term" value="F:proton-transporting ATPase activity, rotational mechanism"/>
    <property type="evidence" value="ECO:0007669"/>
    <property type="project" value="InterPro"/>
</dbReference>
<proteinExistence type="inferred from homology"/>
<keyword evidence="4" id="KW-1003">Cell membrane</keyword>
<gene>
    <name evidence="4" type="primary">atpE</name>
    <name evidence="5" type="ORF">HA254_07700</name>
</gene>